<dbReference type="EMBL" id="BSBI01000002">
    <property type="protein sequence ID" value="GLF93802.1"/>
    <property type="molecule type" value="Genomic_DNA"/>
</dbReference>
<gene>
    <name evidence="1" type="ORF">SYYSPA8_05915</name>
</gene>
<keyword evidence="2" id="KW-1185">Reference proteome</keyword>
<comment type="caution">
    <text evidence="1">The sequence shown here is derived from an EMBL/GenBank/DDBJ whole genome shotgun (WGS) entry which is preliminary data.</text>
</comment>
<evidence type="ECO:0000313" key="1">
    <source>
        <dbReference type="EMBL" id="GLF93802.1"/>
    </source>
</evidence>
<accession>A0ABQ5NU68</accession>
<reference evidence="1 2" key="1">
    <citation type="submission" date="2022-10" db="EMBL/GenBank/DDBJ databases">
        <title>Draft genome sequence of Streptomyces sp. YSPA8.</title>
        <authorList>
            <person name="Moriuchi R."/>
            <person name="Dohra H."/>
            <person name="Yamamura H."/>
            <person name="Kodani S."/>
        </authorList>
    </citation>
    <scope>NUCLEOTIDE SEQUENCE [LARGE SCALE GENOMIC DNA]</scope>
    <source>
        <strain evidence="1 2">YSPA8</strain>
    </source>
</reference>
<evidence type="ECO:0000313" key="2">
    <source>
        <dbReference type="Proteomes" id="UP001291653"/>
    </source>
</evidence>
<protein>
    <submittedName>
        <fullName evidence="1">Uncharacterized protein</fullName>
    </submittedName>
</protein>
<sequence length="403" mass="41964">MIVKTRRTPTARTARTAWQRIRAGHTPHRPVLVTAVLTSAAIAVGGVVAVGGPERDPARTQVAAAPLPLKGPWRSTAVPVAKGDLTAVAGLDGRNVWAVGYRLVGDSGGEPLALRWNGSSWQEESKLPAGSWPQTLAVRAADDIWAAGTDTAHWDGTAWTSRPLAADPAGRVVPDALALSPDGSVWVAGRAAAGAVKNGVPAIQRWDGTAWQRQPLPDVGRGELSAVTVVAADDIWAVGAAYAPGGGRQSALALHWNGESWRRVPLPAAAAEHRWFGAVTAVRPGEVWAVGGAVTAGAGGGSERPYTARWDGRKWTEPTAPKAADGRLRSVTRTSDGTLWAAGGKGTASLLLRWDGGDRRWERAADPGVVVRSVTAVPGSRSLWTVGIAASGDMIPAAARLPR</sequence>
<dbReference type="InterPro" id="IPR011043">
    <property type="entry name" value="Gal_Oxase/kelch_b-propeller"/>
</dbReference>
<organism evidence="1 2">
    <name type="scientific">Streptomyces yaizuensis</name>
    <dbReference type="NCBI Taxonomy" id="2989713"/>
    <lineage>
        <taxon>Bacteria</taxon>
        <taxon>Bacillati</taxon>
        <taxon>Actinomycetota</taxon>
        <taxon>Actinomycetes</taxon>
        <taxon>Kitasatosporales</taxon>
        <taxon>Streptomycetaceae</taxon>
        <taxon>Streptomyces</taxon>
    </lineage>
</organism>
<dbReference type="SUPFAM" id="SSF50965">
    <property type="entry name" value="Galactose oxidase, central domain"/>
    <property type="match status" value="1"/>
</dbReference>
<name>A0ABQ5NU68_9ACTN</name>
<dbReference type="RefSeq" id="WP_323445885.1">
    <property type="nucleotide sequence ID" value="NZ_BSBI01000002.1"/>
</dbReference>
<dbReference type="Proteomes" id="UP001291653">
    <property type="component" value="Unassembled WGS sequence"/>
</dbReference>
<proteinExistence type="predicted"/>